<keyword evidence="12" id="KW-1185">Reference proteome</keyword>
<dbReference type="Ensembl" id="ENSTRUT00000053287.2">
    <property type="protein sequence ID" value="ENSTRUP00000053343.2"/>
    <property type="gene ID" value="ENSTRUG00000003430.3"/>
</dbReference>
<dbReference type="Pfam" id="PF22633">
    <property type="entry name" value="F5_F8_type_C_2"/>
    <property type="match status" value="2"/>
</dbReference>
<evidence type="ECO:0000313" key="12">
    <source>
        <dbReference type="Proteomes" id="UP000005226"/>
    </source>
</evidence>
<dbReference type="PANTHER" id="PTHR45713">
    <property type="entry name" value="FTP DOMAIN-CONTAINING PROTEIN"/>
    <property type="match status" value="1"/>
</dbReference>
<comment type="similarity">
    <text evidence="2">Belongs to the fucolectin family.</text>
</comment>
<keyword evidence="9" id="KW-0732">Signal</keyword>
<evidence type="ECO:0000256" key="7">
    <source>
        <dbReference type="ARBA" id="ARBA00023157"/>
    </source>
</evidence>
<dbReference type="GO" id="GO:0001868">
    <property type="term" value="P:regulation of complement activation, lectin pathway"/>
    <property type="evidence" value="ECO:0007669"/>
    <property type="project" value="UniProtKB-ARBA"/>
</dbReference>
<protein>
    <submittedName>
        <fullName evidence="11">Si:cabz01040626.2</fullName>
    </submittedName>
</protein>
<keyword evidence="5" id="KW-0430">Lectin</keyword>
<dbReference type="InterPro" id="IPR006585">
    <property type="entry name" value="FTP1"/>
</dbReference>
<dbReference type="SUPFAM" id="SSF49785">
    <property type="entry name" value="Galactose-binding domain-like"/>
    <property type="match status" value="2"/>
</dbReference>
<dbReference type="GeneTree" id="ENSGT01060000248575"/>
<feature type="signal peptide" evidence="9">
    <location>
        <begin position="1"/>
        <end position="17"/>
    </location>
</feature>
<dbReference type="OMA" id="CYIDTPP"/>
<dbReference type="AlphaFoldDB" id="A0A3B5KD81"/>
<dbReference type="GO" id="GO:0010185">
    <property type="term" value="P:regulation of cellular defense response"/>
    <property type="evidence" value="ECO:0007669"/>
    <property type="project" value="UniProtKB-ARBA"/>
</dbReference>
<evidence type="ECO:0000256" key="3">
    <source>
        <dbReference type="ARBA" id="ARBA00011233"/>
    </source>
</evidence>
<dbReference type="Proteomes" id="UP000005226">
    <property type="component" value="Chromosome 8"/>
</dbReference>
<proteinExistence type="inferred from homology"/>
<feature type="domain" description="Fucolectin tachylectin-4 pentraxin-1" evidence="10">
    <location>
        <begin position="167"/>
        <end position="314"/>
    </location>
</feature>
<dbReference type="GO" id="GO:0046872">
    <property type="term" value="F:metal ion binding"/>
    <property type="evidence" value="ECO:0007669"/>
    <property type="project" value="UniProtKB-KW"/>
</dbReference>
<dbReference type="SMART" id="SM00607">
    <property type="entry name" value="FTP"/>
    <property type="match status" value="2"/>
</dbReference>
<keyword evidence="4" id="KW-0479">Metal-binding</keyword>
<dbReference type="GO" id="GO:0042806">
    <property type="term" value="F:fucose binding"/>
    <property type="evidence" value="ECO:0007669"/>
    <property type="project" value="UniProtKB-ARBA"/>
</dbReference>
<reference evidence="11 12" key="1">
    <citation type="journal article" date="2011" name="Genome Biol. Evol.">
        <title>Integration of the genetic map and genome assembly of fugu facilitates insights into distinct features of genome evolution in teleosts and mammals.</title>
        <authorList>
            <person name="Kai W."/>
            <person name="Kikuchi K."/>
            <person name="Tohari S."/>
            <person name="Chew A.K."/>
            <person name="Tay A."/>
            <person name="Fujiwara A."/>
            <person name="Hosoya S."/>
            <person name="Suetake H."/>
            <person name="Naruse K."/>
            <person name="Brenner S."/>
            <person name="Suzuki Y."/>
            <person name="Venkatesh B."/>
        </authorList>
    </citation>
    <scope>NUCLEOTIDE SEQUENCE [LARGE SCALE GENOMIC DNA]</scope>
</reference>
<evidence type="ECO:0000256" key="9">
    <source>
        <dbReference type="SAM" id="SignalP"/>
    </source>
</evidence>
<dbReference type="PANTHER" id="PTHR45713:SF6">
    <property type="entry name" value="F5_8 TYPE C DOMAIN-CONTAINING PROTEIN"/>
    <property type="match status" value="1"/>
</dbReference>
<evidence type="ECO:0000259" key="10">
    <source>
        <dbReference type="SMART" id="SM00607"/>
    </source>
</evidence>
<dbReference type="Gene3D" id="2.60.120.260">
    <property type="entry name" value="Galactose-binding domain-like"/>
    <property type="match status" value="2"/>
</dbReference>
<reference evidence="11" key="2">
    <citation type="submission" date="2025-08" db="UniProtKB">
        <authorList>
            <consortium name="Ensembl"/>
        </authorList>
    </citation>
    <scope>IDENTIFICATION</scope>
</reference>
<evidence type="ECO:0000313" key="11">
    <source>
        <dbReference type="Ensembl" id="ENSTRUP00000053343.2"/>
    </source>
</evidence>
<evidence type="ECO:0000256" key="2">
    <source>
        <dbReference type="ARBA" id="ARBA00010147"/>
    </source>
</evidence>
<reference evidence="11" key="3">
    <citation type="submission" date="2025-09" db="UniProtKB">
        <authorList>
            <consortium name="Ensembl"/>
        </authorList>
    </citation>
    <scope>IDENTIFICATION</scope>
</reference>
<name>A0A3B5KD81_TAKRU</name>
<feature type="chain" id="PRO_5025671610" evidence="9">
    <location>
        <begin position="18"/>
        <end position="317"/>
    </location>
</feature>
<comment type="subunit">
    <text evidence="3">Homotrimer.</text>
</comment>
<accession>A0A3B5KD81</accession>
<dbReference type="InterPro" id="IPR051941">
    <property type="entry name" value="BG_Antigen-Binding_Lectin"/>
</dbReference>
<keyword evidence="7" id="KW-1015">Disulfide bond</keyword>
<evidence type="ECO:0000256" key="1">
    <source>
        <dbReference type="ARBA" id="ARBA00002219"/>
    </source>
</evidence>
<comment type="function">
    <text evidence="1">Acts as a defensive agent. Recognizes blood group fucosylated oligosaccharides including A, B, H and Lewis B-type antigens. Does not recognize Lewis A antigen and has low affinity for monovalent haptens.</text>
</comment>
<feature type="region of interest" description="Disordered" evidence="8">
    <location>
        <begin position="37"/>
        <end position="56"/>
    </location>
</feature>
<feature type="domain" description="Fucolectin tachylectin-4 pentraxin-1" evidence="10">
    <location>
        <begin position="21"/>
        <end position="166"/>
    </location>
</feature>
<organism evidence="11 12">
    <name type="scientific">Takifugu rubripes</name>
    <name type="common">Japanese pufferfish</name>
    <name type="synonym">Fugu rubripes</name>
    <dbReference type="NCBI Taxonomy" id="31033"/>
    <lineage>
        <taxon>Eukaryota</taxon>
        <taxon>Metazoa</taxon>
        <taxon>Chordata</taxon>
        <taxon>Craniata</taxon>
        <taxon>Vertebrata</taxon>
        <taxon>Euteleostomi</taxon>
        <taxon>Actinopterygii</taxon>
        <taxon>Neopterygii</taxon>
        <taxon>Teleostei</taxon>
        <taxon>Neoteleostei</taxon>
        <taxon>Acanthomorphata</taxon>
        <taxon>Eupercaria</taxon>
        <taxon>Tetraodontiformes</taxon>
        <taxon>Tetradontoidea</taxon>
        <taxon>Tetraodontidae</taxon>
        <taxon>Takifugu</taxon>
    </lineage>
</organism>
<sequence>MFAHLGIFFFLLPGVLAGHVVRNVALKSPAVQSSEKDAAAAGRAVDGNRDPAERSTCTLTQSESGPWWRVDLQDEYKIDAVTITSVDDKKTNLDGVEIWIGISERLNDINNIRCTVISRFPKKRTLYVPCSGFEGRYVTVLLPGASRVLSLCEVEVYPVHFAYPLPNVALKGKASQSSTLSFSDASKAIDGRRNSFYGSGYCSHTAGDETDPWWRVDLQKKFIITTVKVTNRGDCCHERLDGAEIRIGNEPRNNGNNNSRCALITRIGPGKTSTFHCEQGSMAGRFVNILIPGKRKTLTLCEVEVYGAPEANLDDDL</sequence>
<dbReference type="InterPro" id="IPR008979">
    <property type="entry name" value="Galactose-bd-like_sf"/>
</dbReference>
<dbReference type="InParanoid" id="A0A3B5KD81"/>
<keyword evidence="6" id="KW-0106">Calcium</keyword>
<evidence type="ECO:0000256" key="5">
    <source>
        <dbReference type="ARBA" id="ARBA00022734"/>
    </source>
</evidence>
<evidence type="ECO:0000256" key="6">
    <source>
        <dbReference type="ARBA" id="ARBA00022837"/>
    </source>
</evidence>
<evidence type="ECO:0000256" key="4">
    <source>
        <dbReference type="ARBA" id="ARBA00022723"/>
    </source>
</evidence>
<evidence type="ECO:0000256" key="8">
    <source>
        <dbReference type="SAM" id="MobiDB-lite"/>
    </source>
</evidence>